<protein>
    <submittedName>
        <fullName evidence="5">Amino acid adenylation domain-containing protein</fullName>
    </submittedName>
</protein>
<dbReference type="PANTHER" id="PTHR45527:SF1">
    <property type="entry name" value="FATTY ACID SYNTHASE"/>
    <property type="match status" value="1"/>
</dbReference>
<dbReference type="InterPro" id="IPR001242">
    <property type="entry name" value="Condensation_dom"/>
</dbReference>
<dbReference type="PROSITE" id="PS00455">
    <property type="entry name" value="AMP_BINDING"/>
    <property type="match status" value="3"/>
</dbReference>
<organism evidence="5 6">
    <name type="scientific">Negadavirga shengliensis</name>
    <dbReference type="NCBI Taxonomy" id="1389218"/>
    <lineage>
        <taxon>Bacteria</taxon>
        <taxon>Pseudomonadati</taxon>
        <taxon>Bacteroidota</taxon>
        <taxon>Cytophagia</taxon>
        <taxon>Cytophagales</taxon>
        <taxon>Cyclobacteriaceae</taxon>
        <taxon>Negadavirga</taxon>
    </lineage>
</organism>
<dbReference type="PROSITE" id="PS50075">
    <property type="entry name" value="CARRIER"/>
    <property type="match status" value="3"/>
</dbReference>
<dbReference type="Pfam" id="PF00668">
    <property type="entry name" value="Condensation"/>
    <property type="match status" value="2"/>
</dbReference>
<dbReference type="InterPro" id="IPR009081">
    <property type="entry name" value="PP-bd_ACP"/>
</dbReference>
<dbReference type="InterPro" id="IPR020806">
    <property type="entry name" value="PKS_PP-bd"/>
</dbReference>
<keyword evidence="3" id="KW-0597">Phosphoprotein</keyword>
<dbReference type="InterPro" id="IPR001031">
    <property type="entry name" value="Thioesterase"/>
</dbReference>
<evidence type="ECO:0000313" key="5">
    <source>
        <dbReference type="EMBL" id="MFC4870611.1"/>
    </source>
</evidence>
<comment type="caution">
    <text evidence="5">The sequence shown here is derived from an EMBL/GenBank/DDBJ whole genome shotgun (WGS) entry which is preliminary data.</text>
</comment>
<evidence type="ECO:0000259" key="4">
    <source>
        <dbReference type="PROSITE" id="PS50075"/>
    </source>
</evidence>
<reference evidence="6" key="1">
    <citation type="journal article" date="2019" name="Int. J. Syst. Evol. Microbiol.">
        <title>The Global Catalogue of Microorganisms (GCM) 10K type strain sequencing project: providing services to taxonomists for standard genome sequencing and annotation.</title>
        <authorList>
            <consortium name="The Broad Institute Genomics Platform"/>
            <consortium name="The Broad Institute Genome Sequencing Center for Infectious Disease"/>
            <person name="Wu L."/>
            <person name="Ma J."/>
        </authorList>
    </citation>
    <scope>NUCLEOTIDE SEQUENCE [LARGE SCALE GENOMIC DNA]</scope>
    <source>
        <strain evidence="6">CGMCC 4.7466</strain>
    </source>
</reference>
<feature type="domain" description="Carrier" evidence="4">
    <location>
        <begin position="739"/>
        <end position="814"/>
    </location>
</feature>
<dbReference type="CDD" id="cd19531">
    <property type="entry name" value="LCL_NRPS-like"/>
    <property type="match status" value="2"/>
</dbReference>
<comment type="cofactor">
    <cofactor evidence="1">
        <name>pantetheine 4'-phosphate</name>
        <dbReference type="ChEBI" id="CHEBI:47942"/>
    </cofactor>
</comment>
<dbReference type="Gene3D" id="3.30.559.30">
    <property type="entry name" value="Nonribosomal peptide synthetase, condensation domain"/>
    <property type="match status" value="2"/>
</dbReference>
<dbReference type="SUPFAM" id="SSF53474">
    <property type="entry name" value="alpha/beta-Hydrolases"/>
    <property type="match status" value="1"/>
</dbReference>
<name>A0ABV9SW55_9BACT</name>
<dbReference type="Gene3D" id="2.30.38.10">
    <property type="entry name" value="Luciferase, Domain 3"/>
    <property type="match status" value="3"/>
</dbReference>
<dbReference type="Gene3D" id="3.40.50.980">
    <property type="match status" value="6"/>
</dbReference>
<dbReference type="SMART" id="SM00823">
    <property type="entry name" value="PKS_PP"/>
    <property type="match status" value="3"/>
</dbReference>
<sequence>MKYRGGLNALSEHQYLEAPHTDMPSWVSSYFALDKNFYPNDSSLALWNETDEWLVYAAVFRILLFRYGYEKGLGIEANVKTQSETGQSTSSSFLINPELNGEENFLQILNQVQTSISLNKIRSISPKSITSFTLTAVSVAEETAENASPDDGNDIHIGLLFTACPHSKDQNAAFFFNAEKKRKHWISSMPETFLQLMESINQQPETAIDQLGILPLREKKIIVEDFNAPLEKIGPENTATVLDLFKARVQQQPDATALQYESNSLTYRELDELSDKVGYALLAKGIRNEALVPLCMGRSMESVVSLLGVLKAGAAYVPIDPALPAERLRSVIKQTNAKVVITDGEGLADIDFPIDLEIVGYRALVDQNHGHNQLLPDIMSNGLAYVIFTSGSTGEPKGVLIEHAQLLSSTLARHHYYPGSPSILLIPSFSFDASIGALFWALTKGGSLVISKQEHIQDIHFLPGLLSRSNTLLCVPSYYRFLLEEGILEKSTISTVILGGESLTGDLVNRHFDLSRKIDLYNEYGPTETTVWTTVAKVESRDQTITIGKPIRNVQCYIVDKSGDLAPIGVSGELCIAGAGVGRGYLNNEALTLEKFIPDPFSASGNSKMYRTGDICHWLEDGNIVFEGRSDDQVKINGYRIELAEIEAAILQESSVDNAVVLAAAQNNEEKTLVAYVVPKAGYAQSAMVAALRKKLPLYMVPGFWVTLDHIPLTANGKINKKALPSSETVFTSTDRSPVPSDETEQVLFSVWKRLLQTHTIGIHDNFFELGGNSLSAMRLVAALQREIGKTVKIEEVFKFPTIAGLKKCLEESAFSAAPWTKAMRPQSVPASFNQKSLWFVDQLEGSIAYHLPIVYKIEGKINISALECSLREIVSRHEPLRTVFAENQGEIEQIILPADDWSLAVLDKRTYDLSENTLHEDVKPLFQKPFDLKADYMLRGRLVRYSEERQVLVLTAHHIAFDAWSLAVFLGELASLYHFHIGKDGRKPEALPFQYADFALYQREWVKNKSIEGKISYWKNKLTGVKPLQLPTDYPRQPALSQDGAVVRFVIEKEVREALTQLGSGEGATLFMTLLTAFNLLLHRYTSEEDICVGTAVAGRQLAEAESLIGYFINPLALRNEIDPQASFKKVLAQVKQSTLAAYEHSDVPFEAVVREVSKERSLQNNPLFQIMFVWQNMPPSGPLELTGVKTAQLEIDPGTSKFEITFTLEETEEGIKGAVEYSTALFRNATIERMVDHYRRLLDAILREPDKKTGLLDFLGPEEKKFLMPQMEYFIADDSSIIEKFEIQAEKNPQSTALVFGHKTLTYHELDQQANALAHLLVSKGVKRESLVLLCAERSLEMVVGMLGILKAGGAYVPIDPLYPEERIRFIQEDTEAKWAVTTPASRKKLLEKTGMEIIEVSSNGGSKDVSSPKIYPSARQLAYIIYTSGSTGKPKGVMLEHGNLTGFIDWCQEEFSSNSFDVLYATTSICFDLSVFEIFFPLSIGKPIRIIESGLYINENLSKDNRVFLNCVPSVVQGLIHEHADFSRVRLLNMAGEPIPSQVVDFLGTDNTEIEVRNLYGPTEDTTYSTCYQLDEDKQTWIGKPIKGTYIYILSSLQAPCPIGVPGEICLGGQGLARGYWNRRELTEEKFIPDPFLPGKKIYKTGDIGRWLPNGNIEFIGRKDAQIKIRGYRIELGEIEFALQQCAGVEHAVVLAKTDREGEKQLVTYLVTASSSGKQRVITELKSKLPAYMVPNHWVSLDKMPLTPNGKTDRQALASLAFSEDDTHENVGYIAPKTPVETTLAKIWETLLQVGPIGVYDNFFELGGHSLLGTRLIAAIKNHYHIAIGIRDLFLNPVLADLASYIQPKLDEKNPLQPIQKVVPRPEHLPLSYGQESLWLIDRLQGSTQYHIPIILKFRGHLESTALEDALKSILKRHEILRTVIKETDGKLWQMVKSPENWYMEHMPDLPEPLNEEEIIRHFLYSPFNLEEDYMLRAKLIAIDSSTRLLILVVHHISFDGWSVPILVKELFTLYEAFTRHKTPDLPTLKIQYADYALWQRQFRDEAYLQEKLDFWKEKLSGIQPLRLPVDFPRPQERTSRGLSVDFSIGQDLSSTVNQLGRKYGASSFMVLLAVSKILFQRYSGQEDICIGTALAGRHHLETEPLIGYFINPLPIRSTIGTRESFVQILEEVKNNCLEAFDYQEVPFEKIVAATGSQRELGSNPLFQVMFVMQHEQDLIPEVSGTLKISQESFKQNTSKFDLTFLLNESSDGIQGTIEYATDLFREETIDRLITDYLTLLNAVTGEPHLVPKTLFHDSLPLPKEDKQITKREEASLSEWVPIHQMIEDNVSRLGNKTALIFGEKELTYQELNANANQLAHYLIEKGVKQGEIVGIVLDRSLEMVVSVLAVLKAGAAYLPVDTDYPVSRITYMLDDACKVYITHSIYKSSFDTHAQAVIWESFVKEKDGYSEENPTVHTAPHDAAYVIYTSGSTGRPKGVVLEHCNLYNFLRTVQDQPGISESDRILAVSSISFDIAILETLLPYAYGTTCILLDKMQRRDPGLILDIIPKENITLMFATPSHWKMMLAAGWSQRYGNFRIISGGEALTPQLAERLLPLCRELWNIYGPTETTVYSTIKQIVEPSEFITVGKPVRNTQVYILDENLKPVRDGEKGEICIAGSGVARGYLNQPELSAEKFLDNFLENADSSRLYRTGDIGHYLPNGEIVVSGRIDHQIKIRGHRVELGEIEFALGQLDGIEDAVVDFQETNKENPVLLAYLILSPKQNNPAGAGKKQAESLAQKKRWKRDLSLFLPDYMVPSEFIVMESFPLSDNGKINRKALPKPPSTPLHKKVILKPKTPEEKLVAGVWEEALGIDRVDITDNFFEIGGHSLVAVQVMARLEQIYRVKLPLSILFKYPTVQKLACALKTGQFGVKEWNALVPIKTTGKNTPLYIVHGGGLNILPFYTVAKHMDEEQPVYGIQAKGLDGIEKPSTTVEAIASQYVEELLKQNPDGPYILAGYSLGGIIVYEMAKQLEGLGKKVEDLILFDAYAYQSDHRERWEIRMFNLIRHEIGKRIFDISLWTRHPHIFKRVKKGSFRRKVNRIKKLLRIKVETGETDMIKTFKKVESVYKDACKEYIITRRNVTVHLLKARIQTSYLPDPAYMGWTPYVDKVHVWEVEGEHIDMLSPQHAKQFAQTLQKVIKNQ</sequence>
<dbReference type="SUPFAM" id="SSF52777">
    <property type="entry name" value="CoA-dependent acyltransferases"/>
    <property type="match status" value="4"/>
</dbReference>
<dbReference type="Gene3D" id="3.40.50.1820">
    <property type="entry name" value="alpha/beta hydrolase"/>
    <property type="match status" value="1"/>
</dbReference>
<dbReference type="Pfam" id="PF13193">
    <property type="entry name" value="AMP-binding_C"/>
    <property type="match status" value="2"/>
</dbReference>
<dbReference type="Pfam" id="PF00550">
    <property type="entry name" value="PP-binding"/>
    <property type="match status" value="3"/>
</dbReference>
<dbReference type="PANTHER" id="PTHR45527">
    <property type="entry name" value="NONRIBOSOMAL PEPTIDE SYNTHETASE"/>
    <property type="match status" value="1"/>
</dbReference>
<dbReference type="InterPro" id="IPR006162">
    <property type="entry name" value="Ppantetheine_attach_site"/>
</dbReference>
<gene>
    <name evidence="5" type="ORF">ACFPFU_02855</name>
</gene>
<evidence type="ECO:0000313" key="6">
    <source>
        <dbReference type="Proteomes" id="UP001595818"/>
    </source>
</evidence>
<evidence type="ECO:0000256" key="2">
    <source>
        <dbReference type="ARBA" id="ARBA00022450"/>
    </source>
</evidence>
<keyword evidence="2" id="KW-0596">Phosphopantetheine</keyword>
<dbReference type="InterPro" id="IPR045851">
    <property type="entry name" value="AMP-bd_C_sf"/>
</dbReference>
<accession>A0ABV9SW55</accession>
<dbReference type="SMART" id="SM00824">
    <property type="entry name" value="PKS_TE"/>
    <property type="match status" value="1"/>
</dbReference>
<evidence type="ECO:0000256" key="1">
    <source>
        <dbReference type="ARBA" id="ARBA00001957"/>
    </source>
</evidence>
<dbReference type="RefSeq" id="WP_377061296.1">
    <property type="nucleotide sequence ID" value="NZ_JBHSJJ010000001.1"/>
</dbReference>
<dbReference type="InterPro" id="IPR020845">
    <property type="entry name" value="AMP-binding_CS"/>
</dbReference>
<dbReference type="InterPro" id="IPR010071">
    <property type="entry name" value="AA_adenyl_dom"/>
</dbReference>
<feature type="domain" description="Carrier" evidence="4">
    <location>
        <begin position="1778"/>
        <end position="1853"/>
    </location>
</feature>
<dbReference type="SUPFAM" id="SSF47336">
    <property type="entry name" value="ACP-like"/>
    <property type="match status" value="3"/>
</dbReference>
<dbReference type="InterPro" id="IPR023213">
    <property type="entry name" value="CAT-like_dom_sf"/>
</dbReference>
<evidence type="ECO:0000256" key="3">
    <source>
        <dbReference type="ARBA" id="ARBA00022553"/>
    </source>
</evidence>
<dbReference type="InterPro" id="IPR036736">
    <property type="entry name" value="ACP-like_sf"/>
</dbReference>
<dbReference type="Gene3D" id="3.30.559.10">
    <property type="entry name" value="Chloramphenicol acetyltransferase-like domain"/>
    <property type="match status" value="2"/>
</dbReference>
<dbReference type="NCBIfam" id="NF003417">
    <property type="entry name" value="PRK04813.1"/>
    <property type="match status" value="3"/>
</dbReference>
<dbReference type="Pfam" id="PF00501">
    <property type="entry name" value="AMP-binding"/>
    <property type="match status" value="3"/>
</dbReference>
<dbReference type="CDD" id="cd05930">
    <property type="entry name" value="A_NRPS"/>
    <property type="match status" value="3"/>
</dbReference>
<dbReference type="InterPro" id="IPR029058">
    <property type="entry name" value="AB_hydrolase_fold"/>
</dbReference>
<keyword evidence="6" id="KW-1185">Reference proteome</keyword>
<proteinExistence type="predicted"/>
<dbReference type="Gene3D" id="3.30.300.30">
    <property type="match status" value="3"/>
</dbReference>
<dbReference type="PROSITE" id="PS00012">
    <property type="entry name" value="PHOSPHOPANTETHEINE"/>
    <property type="match status" value="2"/>
</dbReference>
<feature type="domain" description="Carrier" evidence="4">
    <location>
        <begin position="2840"/>
        <end position="2915"/>
    </location>
</feature>
<dbReference type="NCBIfam" id="TIGR01733">
    <property type="entry name" value="AA-adenyl-dom"/>
    <property type="match status" value="3"/>
</dbReference>
<dbReference type="InterPro" id="IPR000873">
    <property type="entry name" value="AMP-dep_synth/lig_dom"/>
</dbReference>
<dbReference type="InterPro" id="IPR025110">
    <property type="entry name" value="AMP-bd_C"/>
</dbReference>
<dbReference type="Gene3D" id="1.10.1200.10">
    <property type="entry name" value="ACP-like"/>
    <property type="match status" value="3"/>
</dbReference>
<dbReference type="InterPro" id="IPR020802">
    <property type="entry name" value="TesA-like"/>
</dbReference>
<dbReference type="Proteomes" id="UP001595818">
    <property type="component" value="Unassembled WGS sequence"/>
</dbReference>
<dbReference type="SUPFAM" id="SSF56801">
    <property type="entry name" value="Acetyl-CoA synthetase-like"/>
    <property type="match status" value="3"/>
</dbReference>
<dbReference type="Pfam" id="PF00975">
    <property type="entry name" value="Thioesterase"/>
    <property type="match status" value="1"/>
</dbReference>
<dbReference type="EMBL" id="JBHSJJ010000001">
    <property type="protein sequence ID" value="MFC4870611.1"/>
    <property type="molecule type" value="Genomic_DNA"/>
</dbReference>